<dbReference type="STRING" id="573321.SAMN04488505_1162"/>
<evidence type="ECO:0000256" key="4">
    <source>
        <dbReference type="ARBA" id="ARBA00023004"/>
    </source>
</evidence>
<evidence type="ECO:0000313" key="8">
    <source>
        <dbReference type="Proteomes" id="UP000198984"/>
    </source>
</evidence>
<dbReference type="GO" id="GO:0046872">
    <property type="term" value="F:metal ion binding"/>
    <property type="evidence" value="ECO:0007669"/>
    <property type="project" value="UniProtKB-KW"/>
</dbReference>
<keyword evidence="4" id="KW-0408">Iron</keyword>
<proteinExistence type="predicted"/>
<accession>A0A1H8KHY2</accession>
<dbReference type="SFLD" id="SFLDS00029">
    <property type="entry name" value="Radical_SAM"/>
    <property type="match status" value="1"/>
</dbReference>
<evidence type="ECO:0000256" key="2">
    <source>
        <dbReference type="ARBA" id="ARBA00022691"/>
    </source>
</evidence>
<dbReference type="InterPro" id="IPR023404">
    <property type="entry name" value="rSAM_horseshoe"/>
</dbReference>
<feature type="domain" description="B12-binding" evidence="6">
    <location>
        <begin position="56"/>
        <end position="203"/>
    </location>
</feature>
<reference evidence="7 8" key="1">
    <citation type="submission" date="2016-10" db="EMBL/GenBank/DDBJ databases">
        <authorList>
            <person name="de Groot N.N."/>
        </authorList>
    </citation>
    <scope>NUCLEOTIDE SEQUENCE [LARGE SCALE GENOMIC DNA]</scope>
    <source>
        <strain evidence="7 8">DSM 21039</strain>
    </source>
</reference>
<organism evidence="7 8">
    <name type="scientific">Chitinophaga rupis</name>
    <dbReference type="NCBI Taxonomy" id="573321"/>
    <lineage>
        <taxon>Bacteria</taxon>
        <taxon>Pseudomonadati</taxon>
        <taxon>Bacteroidota</taxon>
        <taxon>Chitinophagia</taxon>
        <taxon>Chitinophagales</taxon>
        <taxon>Chitinophagaceae</taxon>
        <taxon>Chitinophaga</taxon>
    </lineage>
</organism>
<dbReference type="SFLD" id="SFLDG01082">
    <property type="entry name" value="B12-binding_domain_containing"/>
    <property type="match status" value="1"/>
</dbReference>
<dbReference type="PANTHER" id="PTHR43409">
    <property type="entry name" value="ANAEROBIC MAGNESIUM-PROTOPORPHYRIN IX MONOMETHYL ESTER CYCLASE-RELATED"/>
    <property type="match status" value="1"/>
</dbReference>
<dbReference type="GO" id="GO:0005829">
    <property type="term" value="C:cytosol"/>
    <property type="evidence" value="ECO:0007669"/>
    <property type="project" value="TreeGrafter"/>
</dbReference>
<dbReference type="InterPro" id="IPR006638">
    <property type="entry name" value="Elp3/MiaA/NifB-like_rSAM"/>
</dbReference>
<sequence length="629" mass="71767">MPFADFKRPSIAIAQLKTVIGEKSPDIEVQEIYLNSDVAAYLSPDIYEFISLSGPSNTIGFGDWFFRQQAFPELEDNTAAYFDRYGIQLGQESIDIYYAVIKEKREQLGTFLQQMIDQYQLTTYDIVGFTSMFMQNVPSFALARLLKAQRPGVTVIMGGANCEAPMGEEIVRQLPFIDYTFSGPALISLPAFLDACLQNDEQQKHRINGVFSKRNCSLNMEDVAPGQWKPVAPVGQERPINDVVAVDYDFFMEQYNNGFAYTGKKPYLLFETSRGCWWGAKAHCTFCGLNGGNMGYRAIGPAKAIEYINGLFQKYKHQVDLFSCVDNIIPKEYFTDVFPLMKVPDNISIFYEVKADLLEDQMQVLVDARILQIQPGIESLDTSTLKLMRKGTTAFNNIRLLKYCIQYGVEPYWNLLIGFPGEQEETYERYAGMLENLYHLPPPAGVFPVRFDRYSPYFTKADSYGLDLHPLDYYSFIYPFEATVMSNMAYYFADHNYNSEYIRHAAKWVQRLQQIVTAWGERWKRTGDLPVLKLLNEHGRQVIFDTRHTYERYVLSPVHLAILEVLSTHKNKAAAFNALPGFPQNELEEGLAFLFEKGLIFEEKGSMLSLIPATGIHDVVKTGEVLLEA</sequence>
<comment type="cofactor">
    <cofactor evidence="1">
        <name>[4Fe-4S] cluster</name>
        <dbReference type="ChEBI" id="CHEBI:49883"/>
    </cofactor>
</comment>
<dbReference type="Gene3D" id="3.40.50.280">
    <property type="entry name" value="Cobalamin-binding domain"/>
    <property type="match status" value="1"/>
</dbReference>
<name>A0A1H8KHY2_9BACT</name>
<evidence type="ECO:0000313" key="7">
    <source>
        <dbReference type="EMBL" id="SEN92427.1"/>
    </source>
</evidence>
<keyword evidence="3" id="KW-0479">Metal-binding</keyword>
<dbReference type="InterPro" id="IPR006158">
    <property type="entry name" value="Cobalamin-bd"/>
</dbReference>
<gene>
    <name evidence="7" type="ORF">SAMN04488505_1162</name>
</gene>
<evidence type="ECO:0000256" key="3">
    <source>
        <dbReference type="ARBA" id="ARBA00022723"/>
    </source>
</evidence>
<dbReference type="EMBL" id="FOBB01000016">
    <property type="protein sequence ID" value="SEN92427.1"/>
    <property type="molecule type" value="Genomic_DNA"/>
</dbReference>
<dbReference type="PROSITE" id="PS51332">
    <property type="entry name" value="B12_BINDING"/>
    <property type="match status" value="1"/>
</dbReference>
<dbReference type="SMART" id="SM00729">
    <property type="entry name" value="Elp3"/>
    <property type="match status" value="1"/>
</dbReference>
<dbReference type="InterPro" id="IPR051198">
    <property type="entry name" value="BchE-like"/>
</dbReference>
<dbReference type="AlphaFoldDB" id="A0A1H8KHY2"/>
<dbReference type="GO" id="GO:0031419">
    <property type="term" value="F:cobalamin binding"/>
    <property type="evidence" value="ECO:0007669"/>
    <property type="project" value="InterPro"/>
</dbReference>
<dbReference type="NCBIfam" id="TIGR03975">
    <property type="entry name" value="rSAM_ocin_1"/>
    <property type="match status" value="1"/>
</dbReference>
<keyword evidence="5" id="KW-0411">Iron-sulfur</keyword>
<evidence type="ECO:0000256" key="1">
    <source>
        <dbReference type="ARBA" id="ARBA00001966"/>
    </source>
</evidence>
<dbReference type="InterPro" id="IPR007197">
    <property type="entry name" value="rSAM"/>
</dbReference>
<keyword evidence="2" id="KW-0949">S-adenosyl-L-methionine</keyword>
<dbReference type="InterPro" id="IPR023984">
    <property type="entry name" value="rSAM_ocin_1"/>
</dbReference>
<dbReference type="Proteomes" id="UP000198984">
    <property type="component" value="Unassembled WGS sequence"/>
</dbReference>
<dbReference type="Pfam" id="PF04055">
    <property type="entry name" value="Radical_SAM"/>
    <property type="match status" value="1"/>
</dbReference>
<dbReference type="GO" id="GO:0051536">
    <property type="term" value="F:iron-sulfur cluster binding"/>
    <property type="evidence" value="ECO:0007669"/>
    <property type="project" value="UniProtKB-KW"/>
</dbReference>
<dbReference type="SUPFAM" id="SSF102114">
    <property type="entry name" value="Radical SAM enzymes"/>
    <property type="match status" value="1"/>
</dbReference>
<evidence type="ECO:0000259" key="6">
    <source>
        <dbReference type="PROSITE" id="PS51332"/>
    </source>
</evidence>
<dbReference type="InterPro" id="IPR058240">
    <property type="entry name" value="rSAM_sf"/>
</dbReference>
<evidence type="ECO:0000256" key="5">
    <source>
        <dbReference type="ARBA" id="ARBA00023014"/>
    </source>
</evidence>
<protein>
    <submittedName>
        <fullName evidence="7">Ribosomal peptide maturation radical SAM protein 1</fullName>
    </submittedName>
</protein>
<keyword evidence="8" id="KW-1185">Reference proteome</keyword>
<dbReference type="SFLD" id="SFLDF00324">
    <property type="entry name" value="bacteriocin_maturation"/>
    <property type="match status" value="1"/>
</dbReference>
<dbReference type="PANTHER" id="PTHR43409:SF7">
    <property type="entry name" value="BLL1977 PROTEIN"/>
    <property type="match status" value="1"/>
</dbReference>
<dbReference type="GO" id="GO:0003824">
    <property type="term" value="F:catalytic activity"/>
    <property type="evidence" value="ECO:0007669"/>
    <property type="project" value="InterPro"/>
</dbReference>
<dbReference type="Gene3D" id="3.80.30.20">
    <property type="entry name" value="tm_1862 like domain"/>
    <property type="match status" value="1"/>
</dbReference>